<comment type="similarity">
    <text evidence="13">Belongs to the LpxK family.</text>
</comment>
<dbReference type="GO" id="GO:0009244">
    <property type="term" value="P:lipopolysaccharide core region biosynthetic process"/>
    <property type="evidence" value="ECO:0007669"/>
    <property type="project" value="TreeGrafter"/>
</dbReference>
<dbReference type="GO" id="GO:0005524">
    <property type="term" value="F:ATP binding"/>
    <property type="evidence" value="ECO:0007669"/>
    <property type="project" value="UniProtKB-UniRule"/>
</dbReference>
<keyword evidence="15" id="KW-1185">Reference proteome</keyword>
<dbReference type="AlphaFoldDB" id="A0A1M5T1W1"/>
<evidence type="ECO:0000256" key="4">
    <source>
        <dbReference type="ARBA" id="ARBA00016436"/>
    </source>
</evidence>
<evidence type="ECO:0000256" key="1">
    <source>
        <dbReference type="ARBA" id="ARBA00002274"/>
    </source>
</evidence>
<evidence type="ECO:0000256" key="9">
    <source>
        <dbReference type="ARBA" id="ARBA00022777"/>
    </source>
</evidence>
<keyword evidence="9 13" id="KW-0418">Kinase</keyword>
<keyword evidence="11 13" id="KW-0443">Lipid metabolism</keyword>
<dbReference type="NCBIfam" id="TIGR00682">
    <property type="entry name" value="lpxK"/>
    <property type="match status" value="1"/>
</dbReference>
<dbReference type="UniPathway" id="UPA00359">
    <property type="reaction ID" value="UER00482"/>
</dbReference>
<evidence type="ECO:0000256" key="13">
    <source>
        <dbReference type="HAMAP-Rule" id="MF_00409"/>
    </source>
</evidence>
<dbReference type="Pfam" id="PF02606">
    <property type="entry name" value="LpxK"/>
    <property type="match status" value="1"/>
</dbReference>
<keyword evidence="6 13" id="KW-0441">Lipid A biosynthesis</keyword>
<reference evidence="15" key="1">
    <citation type="submission" date="2016-11" db="EMBL/GenBank/DDBJ databases">
        <authorList>
            <person name="Varghese N."/>
            <person name="Submissions S."/>
        </authorList>
    </citation>
    <scope>NUCLEOTIDE SEQUENCE [LARGE SCALE GENOMIC DNA]</scope>
    <source>
        <strain evidence="15">DSM 28223</strain>
    </source>
</reference>
<evidence type="ECO:0000256" key="8">
    <source>
        <dbReference type="ARBA" id="ARBA00022741"/>
    </source>
</evidence>
<evidence type="ECO:0000256" key="3">
    <source>
        <dbReference type="ARBA" id="ARBA00012071"/>
    </source>
</evidence>
<keyword evidence="10 13" id="KW-0067">ATP-binding</keyword>
<evidence type="ECO:0000256" key="11">
    <source>
        <dbReference type="ARBA" id="ARBA00023098"/>
    </source>
</evidence>
<comment type="pathway">
    <text evidence="2 13">Glycolipid biosynthesis; lipid IV(A) biosynthesis; lipid IV(A) from (3R)-3-hydroxytetradecanoyl-[acyl-carrier-protein] and UDP-N-acetyl-alpha-D-glucosamine: step 6/6.</text>
</comment>
<gene>
    <name evidence="13" type="primary">lpxK</name>
    <name evidence="14" type="ORF">SAMN04488044_2557</name>
</gene>
<organism evidence="14 15">
    <name type="scientific">Cognatishimia maritima</name>
    <dbReference type="NCBI Taxonomy" id="870908"/>
    <lineage>
        <taxon>Bacteria</taxon>
        <taxon>Pseudomonadati</taxon>
        <taxon>Pseudomonadota</taxon>
        <taxon>Alphaproteobacteria</taxon>
        <taxon>Rhodobacterales</taxon>
        <taxon>Paracoccaceae</taxon>
        <taxon>Cognatishimia</taxon>
    </lineage>
</organism>
<dbReference type="SUPFAM" id="SSF52540">
    <property type="entry name" value="P-loop containing nucleoside triphosphate hydrolases"/>
    <property type="match status" value="1"/>
</dbReference>
<keyword evidence="8 13" id="KW-0547">Nucleotide-binding</keyword>
<evidence type="ECO:0000256" key="5">
    <source>
        <dbReference type="ARBA" id="ARBA00022516"/>
    </source>
</evidence>
<dbReference type="PANTHER" id="PTHR42724">
    <property type="entry name" value="TETRAACYLDISACCHARIDE 4'-KINASE"/>
    <property type="match status" value="1"/>
</dbReference>
<protein>
    <recommendedName>
        <fullName evidence="4 13">Tetraacyldisaccharide 4'-kinase</fullName>
        <ecNumber evidence="3 13">2.7.1.130</ecNumber>
    </recommendedName>
    <alternativeName>
        <fullName evidence="12 13">Lipid A 4'-kinase</fullName>
    </alternativeName>
</protein>
<sequence>MRAPRFWQNSPDAPGWQARLLAPLGAAYARATAKRVAEPPSYRAPVPVLCIGNINAGGTGKTPTVIALLQRLQARGVKAHVVTRGYGGSLAGPVQVNERTHAASETGDEPLLLAAFAPTWVAKDRSEGARAAVAAGADIILLDDGFQNPAIAKDASIVVVDAHVGFGNGRCIPAGPLREPVKAGLKRADLILTIGPDKAQERFETTWSTSIELPRAKGVLAPLPTGMDWKGTPFVAFAGIGRPEKFFETLRGLGANLVQTHALDDHQPLTNSLLTRLDADAKRLGAQLVTTEKDAVRLPKAYRTSVLSLPVRLELNDWSPVDALLDKLLDTTPPKT</sequence>
<feature type="binding site" evidence="13">
    <location>
        <begin position="55"/>
        <end position="62"/>
    </location>
    <ligand>
        <name>ATP</name>
        <dbReference type="ChEBI" id="CHEBI:30616"/>
    </ligand>
</feature>
<evidence type="ECO:0000256" key="10">
    <source>
        <dbReference type="ARBA" id="ARBA00022840"/>
    </source>
</evidence>
<dbReference type="EC" id="2.7.1.130" evidence="3 13"/>
<evidence type="ECO:0000313" key="14">
    <source>
        <dbReference type="EMBL" id="SHH44648.1"/>
    </source>
</evidence>
<name>A0A1M5T1W1_9RHOB</name>
<keyword evidence="7 13" id="KW-0808">Transferase</keyword>
<dbReference type="Proteomes" id="UP000184211">
    <property type="component" value="Unassembled WGS sequence"/>
</dbReference>
<evidence type="ECO:0000256" key="12">
    <source>
        <dbReference type="ARBA" id="ARBA00029757"/>
    </source>
</evidence>
<dbReference type="GO" id="GO:0009245">
    <property type="term" value="P:lipid A biosynthetic process"/>
    <property type="evidence" value="ECO:0007669"/>
    <property type="project" value="UniProtKB-UniRule"/>
</dbReference>
<evidence type="ECO:0000256" key="2">
    <source>
        <dbReference type="ARBA" id="ARBA00004870"/>
    </source>
</evidence>
<comment type="catalytic activity">
    <reaction evidence="13">
        <text>a lipid A disaccharide + ATP = a lipid IVA + ADP + H(+)</text>
        <dbReference type="Rhea" id="RHEA:67840"/>
        <dbReference type="ChEBI" id="CHEBI:15378"/>
        <dbReference type="ChEBI" id="CHEBI:30616"/>
        <dbReference type="ChEBI" id="CHEBI:176343"/>
        <dbReference type="ChEBI" id="CHEBI:176425"/>
        <dbReference type="ChEBI" id="CHEBI:456216"/>
        <dbReference type="EC" id="2.7.1.130"/>
    </reaction>
</comment>
<keyword evidence="5 13" id="KW-0444">Lipid biosynthesis</keyword>
<dbReference type="GO" id="GO:0009029">
    <property type="term" value="F:lipid-A 4'-kinase activity"/>
    <property type="evidence" value="ECO:0007669"/>
    <property type="project" value="UniProtKB-UniRule"/>
</dbReference>
<dbReference type="EMBL" id="FQWM01000005">
    <property type="protein sequence ID" value="SHH44648.1"/>
    <property type="molecule type" value="Genomic_DNA"/>
</dbReference>
<comment type="function">
    <text evidence="1 13">Transfers the gamma-phosphate of ATP to the 4'-position of a tetraacyldisaccharide 1-phosphate intermediate (termed DS-1-P) to form tetraacyldisaccharide 1,4'-bis-phosphate (lipid IVA).</text>
</comment>
<dbReference type="HAMAP" id="MF_00409">
    <property type="entry name" value="LpxK"/>
    <property type="match status" value="1"/>
</dbReference>
<evidence type="ECO:0000256" key="7">
    <source>
        <dbReference type="ARBA" id="ARBA00022679"/>
    </source>
</evidence>
<dbReference type="PANTHER" id="PTHR42724:SF1">
    <property type="entry name" value="TETRAACYLDISACCHARIDE 4'-KINASE, MITOCHONDRIAL-RELATED"/>
    <property type="match status" value="1"/>
</dbReference>
<dbReference type="RefSeq" id="WP_072793420.1">
    <property type="nucleotide sequence ID" value="NZ_FQWM01000005.1"/>
</dbReference>
<dbReference type="InterPro" id="IPR027417">
    <property type="entry name" value="P-loop_NTPase"/>
</dbReference>
<evidence type="ECO:0000256" key="6">
    <source>
        <dbReference type="ARBA" id="ARBA00022556"/>
    </source>
</evidence>
<accession>A0A1M5T1W1</accession>
<proteinExistence type="inferred from homology"/>
<evidence type="ECO:0000313" key="15">
    <source>
        <dbReference type="Proteomes" id="UP000184211"/>
    </source>
</evidence>
<dbReference type="OrthoDB" id="9766423at2"/>
<dbReference type="GO" id="GO:0005886">
    <property type="term" value="C:plasma membrane"/>
    <property type="evidence" value="ECO:0007669"/>
    <property type="project" value="TreeGrafter"/>
</dbReference>
<dbReference type="InterPro" id="IPR003758">
    <property type="entry name" value="LpxK"/>
</dbReference>
<dbReference type="STRING" id="870908.SAMN04488044_2557"/>